<dbReference type="SUPFAM" id="SSF56645">
    <property type="entry name" value="Acyl-CoA dehydrogenase NM domain-like"/>
    <property type="match status" value="1"/>
</dbReference>
<dbReference type="InterPro" id="IPR009075">
    <property type="entry name" value="AcylCo_DH/oxidase_C"/>
</dbReference>
<dbReference type="PANTHER" id="PTHR43884:SF12">
    <property type="entry name" value="ISOVALERYL-COA DEHYDROGENASE, MITOCHONDRIAL-RELATED"/>
    <property type="match status" value="1"/>
</dbReference>
<dbReference type="PIRSF" id="PIRSF016578">
    <property type="entry name" value="HsaA"/>
    <property type="match status" value="1"/>
</dbReference>
<dbReference type="InterPro" id="IPR036250">
    <property type="entry name" value="AcylCo_DH-like_C"/>
</dbReference>
<comment type="similarity">
    <text evidence="3 9">Belongs to the acyl-CoA dehydrogenase family.</text>
</comment>
<dbReference type="Pfam" id="PF02771">
    <property type="entry name" value="Acyl-CoA_dh_N"/>
    <property type="match status" value="1"/>
</dbReference>
<keyword evidence="6 9" id="KW-0285">Flavoprotein</keyword>
<protein>
    <submittedName>
        <fullName evidence="13">Acyl-CoA dehydrogenase</fullName>
    </submittedName>
</protein>
<feature type="domain" description="Acyl-CoA dehydrogenase/oxidase N-terminal" evidence="12">
    <location>
        <begin position="10"/>
        <end position="122"/>
    </location>
</feature>
<dbReference type="PROSITE" id="PS00072">
    <property type="entry name" value="ACYL_COA_DH_1"/>
    <property type="match status" value="1"/>
</dbReference>
<dbReference type="SUPFAM" id="SSF47203">
    <property type="entry name" value="Acyl-CoA dehydrogenase C-terminal domain-like"/>
    <property type="match status" value="1"/>
</dbReference>
<accession>A0A7C4EV88</accession>
<keyword evidence="8 9" id="KW-0560">Oxidoreductase</keyword>
<evidence type="ECO:0000256" key="6">
    <source>
        <dbReference type="ARBA" id="ARBA00022630"/>
    </source>
</evidence>
<dbReference type="FunFam" id="1.20.140.10:FF:000001">
    <property type="entry name" value="Acyl-CoA dehydrogenase"/>
    <property type="match status" value="1"/>
</dbReference>
<comment type="caution">
    <text evidence="13">The sequence shown here is derived from an EMBL/GenBank/DDBJ whole genome shotgun (WGS) entry which is preliminary data.</text>
</comment>
<evidence type="ECO:0000259" key="10">
    <source>
        <dbReference type="Pfam" id="PF00441"/>
    </source>
</evidence>
<evidence type="ECO:0000256" key="3">
    <source>
        <dbReference type="ARBA" id="ARBA00009347"/>
    </source>
</evidence>
<organism evidence="13">
    <name type="scientific">Desulfomonile tiedjei</name>
    <dbReference type="NCBI Taxonomy" id="2358"/>
    <lineage>
        <taxon>Bacteria</taxon>
        <taxon>Pseudomonadati</taxon>
        <taxon>Thermodesulfobacteriota</taxon>
        <taxon>Desulfomonilia</taxon>
        <taxon>Desulfomonilales</taxon>
        <taxon>Desulfomonilaceae</taxon>
        <taxon>Desulfomonile</taxon>
    </lineage>
</organism>
<evidence type="ECO:0000256" key="8">
    <source>
        <dbReference type="ARBA" id="ARBA00023002"/>
    </source>
</evidence>
<dbReference type="EMBL" id="DTGT01000059">
    <property type="protein sequence ID" value="HGH60036.1"/>
    <property type="molecule type" value="Genomic_DNA"/>
</dbReference>
<proteinExistence type="inferred from homology"/>
<evidence type="ECO:0000313" key="13">
    <source>
        <dbReference type="EMBL" id="HGH60036.1"/>
    </source>
</evidence>
<dbReference type="InterPro" id="IPR006091">
    <property type="entry name" value="Acyl-CoA_Oxase/DH_mid-dom"/>
</dbReference>
<dbReference type="FunFam" id="2.40.110.10:FF:000001">
    <property type="entry name" value="Acyl-CoA dehydrogenase, mitochondrial"/>
    <property type="match status" value="1"/>
</dbReference>
<comment type="pathway">
    <text evidence="2">Amino-acid degradation; L-valine degradation.</text>
</comment>
<dbReference type="InterPro" id="IPR013786">
    <property type="entry name" value="AcylCoA_DH/ox_N"/>
</dbReference>
<dbReference type="PANTHER" id="PTHR43884">
    <property type="entry name" value="ACYL-COA DEHYDROGENASE"/>
    <property type="match status" value="1"/>
</dbReference>
<gene>
    <name evidence="13" type="ORF">ENV54_01915</name>
</gene>
<dbReference type="GO" id="GO:0003995">
    <property type="term" value="F:acyl-CoA dehydrogenase activity"/>
    <property type="evidence" value="ECO:0007669"/>
    <property type="project" value="InterPro"/>
</dbReference>
<comment type="cofactor">
    <cofactor evidence="1 9">
        <name>FAD</name>
        <dbReference type="ChEBI" id="CHEBI:57692"/>
    </cofactor>
</comment>
<feature type="domain" description="Acyl-CoA dehydrogenase/oxidase C-terminal" evidence="10">
    <location>
        <begin position="233"/>
        <end position="380"/>
    </location>
</feature>
<evidence type="ECO:0000256" key="7">
    <source>
        <dbReference type="ARBA" id="ARBA00022827"/>
    </source>
</evidence>
<dbReference type="Gene3D" id="1.10.540.10">
    <property type="entry name" value="Acyl-CoA dehydrogenase/oxidase, N-terminal domain"/>
    <property type="match status" value="1"/>
</dbReference>
<sequence length="390" mass="43231">MSDQYDVELTEDHIMLRDMVRKFAEKEIAPVVDRDENEHRFQRELVSQMAELNLFGCPIPEEYGGNGMGYLAHAIATEEIGRVSGSLRVAFNMQTMGTSLSILKWGSEELKRKYIPALMSAEILGCFGITEPDAGSDTASMTTTAVRDGNEYVLNGRKMWITWSPVADMSVVFAMTDKKAKHKGMSAFVMDMDTRGVSTKAIKEKLGLWACPTGEIIMEDVRIPVGNRLGEEGKGFGYLMQELISTRLSAAAGAVGTCQAALDEAVKYANERSQFGKRIAEFQMVQEVIARMVAETEAARALVWRCAIQKDHGFINNNRETVLAKFYACRAADEVPNLALEVLSAYGYSNEYPIARILRDGKVYKILEGATNIMKMILATDALGIKKANR</sequence>
<evidence type="ECO:0000259" key="11">
    <source>
        <dbReference type="Pfam" id="PF02770"/>
    </source>
</evidence>
<keyword evidence="5" id="KW-0101">Branched-chain amino acid catabolism</keyword>
<dbReference type="AlphaFoldDB" id="A0A7C4EV88"/>
<comment type="subunit">
    <text evidence="4">Homotetramer.</text>
</comment>
<evidence type="ECO:0000256" key="2">
    <source>
        <dbReference type="ARBA" id="ARBA00005109"/>
    </source>
</evidence>
<evidence type="ECO:0000256" key="9">
    <source>
        <dbReference type="RuleBase" id="RU362125"/>
    </source>
</evidence>
<dbReference type="Gene3D" id="2.40.110.10">
    <property type="entry name" value="Butyryl-CoA Dehydrogenase, subunit A, domain 2"/>
    <property type="match status" value="1"/>
</dbReference>
<dbReference type="Gene3D" id="1.20.140.10">
    <property type="entry name" value="Butyryl-CoA Dehydrogenase, subunit A, domain 3"/>
    <property type="match status" value="1"/>
</dbReference>
<feature type="domain" description="Acyl-CoA oxidase/dehydrogenase middle" evidence="11">
    <location>
        <begin position="126"/>
        <end position="221"/>
    </location>
</feature>
<dbReference type="InterPro" id="IPR037069">
    <property type="entry name" value="AcylCoA_DH/ox_N_sf"/>
</dbReference>
<evidence type="ECO:0000256" key="5">
    <source>
        <dbReference type="ARBA" id="ARBA00022456"/>
    </source>
</evidence>
<dbReference type="Pfam" id="PF02770">
    <property type="entry name" value="Acyl-CoA_dh_M"/>
    <property type="match status" value="1"/>
</dbReference>
<reference evidence="13" key="1">
    <citation type="journal article" date="2020" name="mSystems">
        <title>Genome- and Community-Level Interaction Insights into Carbon Utilization and Element Cycling Functions of Hydrothermarchaeota in Hydrothermal Sediment.</title>
        <authorList>
            <person name="Zhou Z."/>
            <person name="Liu Y."/>
            <person name="Xu W."/>
            <person name="Pan J."/>
            <person name="Luo Z.H."/>
            <person name="Li M."/>
        </authorList>
    </citation>
    <scope>NUCLEOTIDE SEQUENCE [LARGE SCALE GENOMIC DNA]</scope>
    <source>
        <strain evidence="13">SpSt-769</strain>
    </source>
</reference>
<evidence type="ECO:0000259" key="12">
    <source>
        <dbReference type="Pfam" id="PF02771"/>
    </source>
</evidence>
<evidence type="ECO:0000256" key="1">
    <source>
        <dbReference type="ARBA" id="ARBA00001974"/>
    </source>
</evidence>
<keyword evidence="7 9" id="KW-0274">FAD</keyword>
<dbReference type="Pfam" id="PF00441">
    <property type="entry name" value="Acyl-CoA_dh_1"/>
    <property type="match status" value="1"/>
</dbReference>
<dbReference type="GO" id="GO:0050660">
    <property type="term" value="F:flavin adenine dinucleotide binding"/>
    <property type="evidence" value="ECO:0007669"/>
    <property type="project" value="InterPro"/>
</dbReference>
<name>A0A7C4EV88_9BACT</name>
<evidence type="ECO:0000256" key="4">
    <source>
        <dbReference type="ARBA" id="ARBA00011881"/>
    </source>
</evidence>
<dbReference type="FunFam" id="1.10.540.10:FF:000002">
    <property type="entry name" value="Acyl-CoA dehydrogenase FadE19"/>
    <property type="match status" value="1"/>
</dbReference>
<dbReference type="InterPro" id="IPR046373">
    <property type="entry name" value="Acyl-CoA_Oxase/DH_mid-dom_sf"/>
</dbReference>
<dbReference type="InterPro" id="IPR009100">
    <property type="entry name" value="AcylCoA_DH/oxidase_NM_dom_sf"/>
</dbReference>
<dbReference type="GO" id="GO:0009083">
    <property type="term" value="P:branched-chain amino acid catabolic process"/>
    <property type="evidence" value="ECO:0007669"/>
    <property type="project" value="UniProtKB-KW"/>
</dbReference>
<dbReference type="InterPro" id="IPR006089">
    <property type="entry name" value="Acyl-CoA_DH_CS"/>
</dbReference>